<organism evidence="7 8">
    <name type="scientific">Eumeta variegata</name>
    <name type="common">Bagworm moth</name>
    <name type="synonym">Eumeta japonica</name>
    <dbReference type="NCBI Taxonomy" id="151549"/>
    <lineage>
        <taxon>Eukaryota</taxon>
        <taxon>Metazoa</taxon>
        <taxon>Ecdysozoa</taxon>
        <taxon>Arthropoda</taxon>
        <taxon>Hexapoda</taxon>
        <taxon>Insecta</taxon>
        <taxon>Pterygota</taxon>
        <taxon>Neoptera</taxon>
        <taxon>Endopterygota</taxon>
        <taxon>Lepidoptera</taxon>
        <taxon>Glossata</taxon>
        <taxon>Ditrysia</taxon>
        <taxon>Tineoidea</taxon>
        <taxon>Psychidae</taxon>
        <taxon>Oiketicinae</taxon>
        <taxon>Eumeta</taxon>
    </lineage>
</organism>
<dbReference type="EMBL" id="BGZK01002137">
    <property type="protein sequence ID" value="GBP91056.1"/>
    <property type="molecule type" value="Genomic_DNA"/>
</dbReference>
<dbReference type="Pfam" id="PF00595">
    <property type="entry name" value="PDZ"/>
    <property type="match status" value="1"/>
</dbReference>
<feature type="region of interest" description="Disordered" evidence="5">
    <location>
        <begin position="523"/>
        <end position="562"/>
    </location>
</feature>
<accession>A0A4C1ZRC0</accession>
<dbReference type="STRING" id="151549.A0A4C1ZRC0"/>
<evidence type="ECO:0000259" key="6">
    <source>
        <dbReference type="PROSITE" id="PS50106"/>
    </source>
</evidence>
<feature type="compositionally biased region" description="Polar residues" evidence="5">
    <location>
        <begin position="544"/>
        <end position="556"/>
    </location>
</feature>
<reference evidence="7 8" key="1">
    <citation type="journal article" date="2019" name="Commun. Biol.">
        <title>The bagworm genome reveals a unique fibroin gene that provides high tensile strength.</title>
        <authorList>
            <person name="Kono N."/>
            <person name="Nakamura H."/>
            <person name="Ohtoshi R."/>
            <person name="Tomita M."/>
            <person name="Numata K."/>
            <person name="Arakawa K."/>
        </authorList>
    </citation>
    <scope>NUCLEOTIDE SEQUENCE [LARGE SCALE GENOMIC DNA]</scope>
</reference>
<evidence type="ECO:0000256" key="5">
    <source>
        <dbReference type="SAM" id="MobiDB-lite"/>
    </source>
</evidence>
<gene>
    <name evidence="7" type="primary">Pard3</name>
    <name evidence="7" type="ORF">EVAR_56139_1</name>
</gene>
<dbReference type="SMART" id="SM00228">
    <property type="entry name" value="PDZ"/>
    <property type="match status" value="2"/>
</dbReference>
<feature type="compositionally biased region" description="Basic and acidic residues" evidence="5">
    <location>
        <begin position="751"/>
        <end position="764"/>
    </location>
</feature>
<dbReference type="Gene3D" id="2.30.42.10">
    <property type="match status" value="2"/>
</dbReference>
<evidence type="ECO:0000256" key="2">
    <source>
        <dbReference type="ARBA" id="ARBA00022618"/>
    </source>
</evidence>
<dbReference type="GO" id="GO:0043296">
    <property type="term" value="C:apical junction complex"/>
    <property type="evidence" value="ECO:0007669"/>
    <property type="project" value="TreeGrafter"/>
</dbReference>
<dbReference type="Pfam" id="PF12053">
    <property type="entry name" value="Par3_HAL_N_term"/>
    <property type="match status" value="1"/>
</dbReference>
<evidence type="ECO:0000313" key="7">
    <source>
        <dbReference type="EMBL" id="GBP91056.1"/>
    </source>
</evidence>
<dbReference type="InterPro" id="IPR036034">
    <property type="entry name" value="PDZ_sf"/>
</dbReference>
<feature type="compositionally biased region" description="Low complexity" evidence="5">
    <location>
        <begin position="70"/>
        <end position="94"/>
    </location>
</feature>
<comment type="similarity">
    <text evidence="1">Belongs to the PAR3 family.</text>
</comment>
<dbReference type="InterPro" id="IPR001478">
    <property type="entry name" value="PDZ"/>
</dbReference>
<comment type="caution">
    <text evidence="7">The sequence shown here is derived from an EMBL/GenBank/DDBJ whole genome shotgun (WGS) entry which is preliminary data.</text>
</comment>
<dbReference type="SUPFAM" id="SSF50156">
    <property type="entry name" value="PDZ domain-like"/>
    <property type="match status" value="2"/>
</dbReference>
<sequence>MQPSSAAIAAPVPPPRTKKLARLAAAKVRQGPETWVSVRALRASSGGILDPDDRVCDVADDRETLTAECAARPPSRAPPADGASGSSAGTASPDMFREEGPPPCLASQMVAFDYVKNFLALIYIASGGARRRRPPTASRLKGPRKQKICLQVIKKRPRKPDVADVHEWCSAATGGSMRVPASESCVEVGTLELEDGASGLQVRRGSEPSLHQDTLPPQRPRIENSQVSEQTKRWSAAIVCRDDTRITQKVHPIPDSQSLESDSERHPPYVQHHHMQQHFQRHSNRLSMQFSGPGNGVWLDVAEKIQSYGSKSLPRDARKEPLGQDTNVNSHQNHRVEDMLRWVSGVNNVASVHSVQERPLDLLPTGSAERAVIGVEVPVSPSTKPTGCSKTVSVTLVKGEKGLDYYYHKGQPDWWSLPHIHQKYITKAVTDGRLRAGDRLVSVNGVSVLGLTQQQVVTLLRNTPTDSAVEIVIERTVPNRTQRVEPQESPKKIVEKQIGLTNSEQQETKPIENGRVSSIVNAINQNNSNGNSSSVNNSMRGRISKSSSKDNLINKDQTPDKNNVKDVLNSSINSITSLRNRLILQLDVPVHDSEKAGLGISVKGKVTVGPDPQDLGIFIKSVLHGGAASRDGRLHTNDQLLSVNGVSLVGQSNAEAMETLRRALLHSRPQIQGNISLTIARRTESMDSLSRWKDDTPPSTNDSSKDSNENSSSQNFTSNTVIYNSNSGHDKENNSNTQDVNSNQQKTCDSNQKDRNYENFEGKSNKKHSSIVTINNNNSWVLNQSDDSKGYLERDKDSLSVPRDNKRDSFEWSRLDGWNPVIDRLTGLRNESYYIATQSEGPVANGQREYRSNMGHVHLQRSPPSHPNVIIEEDYVTSRIVKEIDNCSGSTSGAPWESGSECGEGAFSRDAVGRRSMSEKRHAAVDAKTTGTYKKIKEMKAINAMQVGPSLGMRKSSSLESLQTVIQENQRNPNHEPLYARAGPPLKHWLTDDHHAPETMVRGSPQQSSLSHKKPSLLKSLSTMFRLGKPHKKPDQEACGRSQPGRSSEKSLSREASERHVRNEERLEEQRQANNQQRLVPQHSRQSSGERSGEKLAPPYRPPPARTAPAHHAPQSMDNAWGPAGHYVNYEEIQHNLNVRREKLSEVQIGQMRRQVSAQRAKVEEESRRAGGSVGAGTQARWCREGARPQSNYYEYESAPPRRPGKLSHYH</sequence>
<feature type="domain" description="PDZ" evidence="6">
    <location>
        <begin position="428"/>
        <end position="475"/>
    </location>
</feature>
<feature type="compositionally biased region" description="Polar residues" evidence="5">
    <location>
        <begin position="1072"/>
        <end position="1090"/>
    </location>
</feature>
<dbReference type="PANTHER" id="PTHR16484:SF17">
    <property type="entry name" value="BAZOOKA, ISOFORM B"/>
    <property type="match status" value="1"/>
</dbReference>
<dbReference type="GO" id="GO:0000226">
    <property type="term" value="P:microtubule cytoskeleton organization"/>
    <property type="evidence" value="ECO:0007669"/>
    <property type="project" value="TreeGrafter"/>
</dbReference>
<feature type="compositionally biased region" description="Basic and acidic residues" evidence="5">
    <location>
        <begin position="1047"/>
        <end position="1071"/>
    </location>
</feature>
<evidence type="ECO:0000256" key="4">
    <source>
        <dbReference type="ARBA" id="ARBA00023306"/>
    </source>
</evidence>
<protein>
    <submittedName>
        <fullName evidence="7">Partitioning defective 3 homolog</fullName>
    </submittedName>
</protein>
<dbReference type="GO" id="GO:0008104">
    <property type="term" value="P:intracellular protein localization"/>
    <property type="evidence" value="ECO:0007669"/>
    <property type="project" value="TreeGrafter"/>
</dbReference>
<feature type="compositionally biased region" description="Polar residues" evidence="5">
    <location>
        <begin position="734"/>
        <end position="750"/>
    </location>
</feature>
<feature type="region of interest" description="Disordered" evidence="5">
    <location>
        <begin position="198"/>
        <end position="230"/>
    </location>
</feature>
<dbReference type="OrthoDB" id="6264899at2759"/>
<feature type="compositionally biased region" description="Basic and acidic residues" evidence="5">
    <location>
        <begin position="681"/>
        <end position="696"/>
    </location>
</feature>
<dbReference type="GO" id="GO:0005912">
    <property type="term" value="C:adherens junction"/>
    <property type="evidence" value="ECO:0007669"/>
    <property type="project" value="TreeGrafter"/>
</dbReference>
<dbReference type="GO" id="GO:0005938">
    <property type="term" value="C:cell cortex"/>
    <property type="evidence" value="ECO:0007669"/>
    <property type="project" value="TreeGrafter"/>
</dbReference>
<keyword evidence="4" id="KW-0131">Cell cycle</keyword>
<keyword evidence="2" id="KW-0132">Cell division</keyword>
<evidence type="ECO:0000313" key="8">
    <source>
        <dbReference type="Proteomes" id="UP000299102"/>
    </source>
</evidence>
<dbReference type="GO" id="GO:0016324">
    <property type="term" value="C:apical plasma membrane"/>
    <property type="evidence" value="ECO:0007669"/>
    <property type="project" value="TreeGrafter"/>
</dbReference>
<dbReference type="InterPro" id="IPR021922">
    <property type="entry name" value="Par3/HAL_N"/>
</dbReference>
<feature type="compositionally biased region" description="Polar residues" evidence="5">
    <location>
        <begin position="716"/>
        <end position="727"/>
    </location>
</feature>
<dbReference type="Gene3D" id="3.10.20.90">
    <property type="entry name" value="Phosphatidylinositol 3-kinase Catalytic Subunit, Chain A, domain 1"/>
    <property type="match status" value="1"/>
</dbReference>
<dbReference type="PROSITE" id="PS50106">
    <property type="entry name" value="PDZ"/>
    <property type="match status" value="2"/>
</dbReference>
<dbReference type="InterPro" id="IPR052213">
    <property type="entry name" value="PAR3"/>
</dbReference>
<dbReference type="GO" id="GO:0045197">
    <property type="term" value="P:establishment or maintenance of epithelial cell apical/basal polarity"/>
    <property type="evidence" value="ECO:0007669"/>
    <property type="project" value="TreeGrafter"/>
</dbReference>
<dbReference type="AlphaFoldDB" id="A0A4C1ZRC0"/>
<feature type="region of interest" description="Disordered" evidence="5">
    <location>
        <begin position="1160"/>
        <end position="1211"/>
    </location>
</feature>
<feature type="region of interest" description="Disordered" evidence="5">
    <location>
        <begin position="67"/>
        <end position="100"/>
    </location>
</feature>
<feature type="region of interest" description="Disordered" evidence="5">
    <location>
        <begin position="676"/>
        <end position="770"/>
    </location>
</feature>
<dbReference type="GO" id="GO:0051660">
    <property type="term" value="P:establishment of centrosome localization"/>
    <property type="evidence" value="ECO:0007669"/>
    <property type="project" value="TreeGrafter"/>
</dbReference>
<dbReference type="Proteomes" id="UP000299102">
    <property type="component" value="Unassembled WGS sequence"/>
</dbReference>
<dbReference type="InterPro" id="IPR041489">
    <property type="entry name" value="PDZ_6"/>
</dbReference>
<dbReference type="Pfam" id="PF17820">
    <property type="entry name" value="PDZ_6"/>
    <property type="match status" value="1"/>
</dbReference>
<keyword evidence="8" id="KW-1185">Reference proteome</keyword>
<dbReference type="GO" id="GO:0030010">
    <property type="term" value="P:establishment of cell polarity"/>
    <property type="evidence" value="ECO:0007669"/>
    <property type="project" value="TreeGrafter"/>
</dbReference>
<dbReference type="GO" id="GO:0051301">
    <property type="term" value="P:cell division"/>
    <property type="evidence" value="ECO:0007669"/>
    <property type="project" value="UniProtKB-KW"/>
</dbReference>
<feature type="domain" description="PDZ" evidence="6">
    <location>
        <begin position="587"/>
        <end position="663"/>
    </location>
</feature>
<evidence type="ECO:0000256" key="3">
    <source>
        <dbReference type="ARBA" id="ARBA00022737"/>
    </source>
</evidence>
<dbReference type="PANTHER" id="PTHR16484">
    <property type="entry name" value="PARTITIONING DEFECTIVE 3 RELATED"/>
    <property type="match status" value="1"/>
</dbReference>
<proteinExistence type="inferred from homology"/>
<evidence type="ECO:0000256" key="1">
    <source>
        <dbReference type="ARBA" id="ARBA00005358"/>
    </source>
</evidence>
<dbReference type="CDD" id="cd23059">
    <property type="entry name" value="PDZ3_Par3-like"/>
    <property type="match status" value="1"/>
</dbReference>
<feature type="region of interest" description="Disordered" evidence="5">
    <location>
        <begin position="969"/>
        <end position="991"/>
    </location>
</feature>
<feature type="compositionally biased region" description="Low complexity" evidence="5">
    <location>
        <begin position="523"/>
        <end position="538"/>
    </location>
</feature>
<dbReference type="GO" id="GO:0035091">
    <property type="term" value="F:phosphatidylinositol binding"/>
    <property type="evidence" value="ECO:0007669"/>
    <property type="project" value="TreeGrafter"/>
</dbReference>
<name>A0A4C1ZRC0_EUMVA</name>
<keyword evidence="3" id="KW-0677">Repeat</keyword>
<feature type="region of interest" description="Disordered" evidence="5">
    <location>
        <begin position="1027"/>
        <end position="1120"/>
    </location>
</feature>
<dbReference type="GO" id="GO:0007155">
    <property type="term" value="P:cell adhesion"/>
    <property type="evidence" value="ECO:0007669"/>
    <property type="project" value="TreeGrafter"/>
</dbReference>